<accession>A0A438E1X5</accession>
<organism evidence="3 4">
    <name type="scientific">Vitis vinifera</name>
    <name type="common">Grape</name>
    <dbReference type="NCBI Taxonomy" id="29760"/>
    <lineage>
        <taxon>Eukaryota</taxon>
        <taxon>Viridiplantae</taxon>
        <taxon>Streptophyta</taxon>
        <taxon>Embryophyta</taxon>
        <taxon>Tracheophyta</taxon>
        <taxon>Spermatophyta</taxon>
        <taxon>Magnoliopsida</taxon>
        <taxon>eudicotyledons</taxon>
        <taxon>Gunneridae</taxon>
        <taxon>Pentapetalae</taxon>
        <taxon>rosids</taxon>
        <taxon>Vitales</taxon>
        <taxon>Vitaceae</taxon>
        <taxon>Viteae</taxon>
        <taxon>Vitis</taxon>
    </lineage>
</organism>
<sequence>MGYLFFYLLILIGLRRGVFRSSRGNRGGIMGDKSTWLTFYGGNVENENGSWKLGEANKNRDKVRGNEGNTGASGSQDTENEKEELWEDCSLAKFSQFLGFSTEGLEKERLNFLIKIRKSGKRFTTKNSWRSPSLKGN</sequence>
<keyword evidence="2" id="KW-0732">Signal</keyword>
<protein>
    <submittedName>
        <fullName evidence="3">Uncharacterized protein</fullName>
    </submittedName>
</protein>
<gene>
    <name evidence="3" type="ORF">CK203_082079</name>
</gene>
<evidence type="ECO:0000256" key="1">
    <source>
        <dbReference type="SAM" id="MobiDB-lite"/>
    </source>
</evidence>
<evidence type="ECO:0000256" key="2">
    <source>
        <dbReference type="SAM" id="SignalP"/>
    </source>
</evidence>
<name>A0A438E1X5_VITVI</name>
<feature type="compositionally biased region" description="Basic and acidic residues" evidence="1">
    <location>
        <begin position="55"/>
        <end position="65"/>
    </location>
</feature>
<feature type="region of interest" description="Disordered" evidence="1">
    <location>
        <begin position="51"/>
        <end position="81"/>
    </location>
</feature>
<dbReference type="Proteomes" id="UP000288805">
    <property type="component" value="Unassembled WGS sequence"/>
</dbReference>
<proteinExistence type="predicted"/>
<evidence type="ECO:0000313" key="3">
    <source>
        <dbReference type="EMBL" id="RVW41712.1"/>
    </source>
</evidence>
<feature type="chain" id="PRO_5019032814" evidence="2">
    <location>
        <begin position="21"/>
        <end position="137"/>
    </location>
</feature>
<reference evidence="3 4" key="1">
    <citation type="journal article" date="2018" name="PLoS Genet.">
        <title>Population sequencing reveals clonal diversity and ancestral inbreeding in the grapevine cultivar Chardonnay.</title>
        <authorList>
            <person name="Roach M.J."/>
            <person name="Johnson D.L."/>
            <person name="Bohlmann J."/>
            <person name="van Vuuren H.J."/>
            <person name="Jones S.J."/>
            <person name="Pretorius I.S."/>
            <person name="Schmidt S.A."/>
            <person name="Borneman A.R."/>
        </authorList>
    </citation>
    <scope>NUCLEOTIDE SEQUENCE [LARGE SCALE GENOMIC DNA]</scope>
    <source>
        <strain evidence="4">cv. Chardonnay</strain>
        <tissue evidence="3">Leaf</tissue>
    </source>
</reference>
<dbReference type="AlphaFoldDB" id="A0A438E1X5"/>
<feature type="signal peptide" evidence="2">
    <location>
        <begin position="1"/>
        <end position="20"/>
    </location>
</feature>
<dbReference type="EMBL" id="QGNW01001432">
    <property type="protein sequence ID" value="RVW41712.1"/>
    <property type="molecule type" value="Genomic_DNA"/>
</dbReference>
<feature type="compositionally biased region" description="Polar residues" evidence="1">
    <location>
        <begin position="67"/>
        <end position="77"/>
    </location>
</feature>
<evidence type="ECO:0000313" key="4">
    <source>
        <dbReference type="Proteomes" id="UP000288805"/>
    </source>
</evidence>
<comment type="caution">
    <text evidence="3">The sequence shown here is derived from an EMBL/GenBank/DDBJ whole genome shotgun (WGS) entry which is preliminary data.</text>
</comment>